<evidence type="ECO:0000256" key="8">
    <source>
        <dbReference type="ARBA" id="ARBA00023125"/>
    </source>
</evidence>
<dbReference type="GO" id="GO:0006355">
    <property type="term" value="P:regulation of DNA-templated transcription"/>
    <property type="evidence" value="ECO:0007669"/>
    <property type="project" value="InterPro"/>
</dbReference>
<evidence type="ECO:0000259" key="13">
    <source>
        <dbReference type="PROSITE" id="PS51671"/>
    </source>
</evidence>
<dbReference type="PROSITE" id="PS51671">
    <property type="entry name" value="ACT"/>
    <property type="match status" value="1"/>
</dbReference>
<dbReference type="InterPro" id="IPR003593">
    <property type="entry name" value="AAA+_ATPase"/>
</dbReference>
<dbReference type="InterPro" id="IPR013767">
    <property type="entry name" value="PAS_fold"/>
</dbReference>
<dbReference type="PANTHER" id="PTHR32071">
    <property type="entry name" value="TRANSCRIPTIONAL REGULATORY PROTEIN"/>
    <property type="match status" value="1"/>
</dbReference>
<dbReference type="Gene3D" id="3.40.50.300">
    <property type="entry name" value="P-loop containing nucleotide triphosphate hydrolases"/>
    <property type="match status" value="1"/>
</dbReference>
<dbReference type="SUPFAM" id="SSF46689">
    <property type="entry name" value="Homeodomain-like"/>
    <property type="match status" value="1"/>
</dbReference>
<dbReference type="Pfam" id="PF00158">
    <property type="entry name" value="Sigma54_activat"/>
    <property type="match status" value="1"/>
</dbReference>
<dbReference type="Proteomes" id="UP000321764">
    <property type="component" value="Unassembled WGS sequence"/>
</dbReference>
<dbReference type="AlphaFoldDB" id="A0A5C8Z734"/>
<dbReference type="Gene3D" id="1.10.8.60">
    <property type="match status" value="1"/>
</dbReference>
<keyword evidence="15" id="KW-1185">Reference proteome</keyword>
<organism evidence="14 15">
    <name type="scientific">Reinekea thalattae</name>
    <dbReference type="NCBI Taxonomy" id="2593301"/>
    <lineage>
        <taxon>Bacteria</taxon>
        <taxon>Pseudomonadati</taxon>
        <taxon>Pseudomonadota</taxon>
        <taxon>Gammaproteobacteria</taxon>
        <taxon>Oceanospirillales</taxon>
        <taxon>Saccharospirillaceae</taxon>
        <taxon>Reinekea</taxon>
    </lineage>
</organism>
<dbReference type="Pfam" id="PF00989">
    <property type="entry name" value="PAS"/>
    <property type="match status" value="1"/>
</dbReference>
<keyword evidence="5" id="KW-0058">Aromatic hydrocarbons catabolism</keyword>
<dbReference type="PROSITE" id="PS50112">
    <property type="entry name" value="PAS"/>
    <property type="match status" value="1"/>
</dbReference>
<evidence type="ECO:0000256" key="9">
    <source>
        <dbReference type="ARBA" id="ARBA00023163"/>
    </source>
</evidence>
<dbReference type="InterPro" id="IPR035965">
    <property type="entry name" value="PAS-like_dom_sf"/>
</dbReference>
<dbReference type="InterPro" id="IPR025943">
    <property type="entry name" value="Sigma_54_int_dom_ATP-bd_2"/>
</dbReference>
<comment type="subcellular location">
    <subcellularLocation>
        <location evidence="1">Cytoplasm</location>
    </subcellularLocation>
</comment>
<dbReference type="SUPFAM" id="SSF55785">
    <property type="entry name" value="PYP-like sensor domain (PAS domain)"/>
    <property type="match status" value="1"/>
</dbReference>
<evidence type="ECO:0000256" key="3">
    <source>
        <dbReference type="ARBA" id="ARBA00022491"/>
    </source>
</evidence>
<dbReference type="RefSeq" id="WP_147713161.1">
    <property type="nucleotide sequence ID" value="NZ_VKAD01000001.1"/>
</dbReference>
<keyword evidence="8" id="KW-0238">DNA-binding</keyword>
<dbReference type="GO" id="GO:0003677">
    <property type="term" value="F:DNA binding"/>
    <property type="evidence" value="ECO:0007669"/>
    <property type="project" value="UniProtKB-KW"/>
</dbReference>
<dbReference type="Pfam" id="PF25601">
    <property type="entry name" value="AAA_lid_14"/>
    <property type="match status" value="1"/>
</dbReference>
<dbReference type="SMART" id="SM00382">
    <property type="entry name" value="AAA"/>
    <property type="match status" value="1"/>
</dbReference>
<dbReference type="FunFam" id="3.40.50.300:FF:000006">
    <property type="entry name" value="DNA-binding transcriptional regulator NtrC"/>
    <property type="match status" value="1"/>
</dbReference>
<dbReference type="InterPro" id="IPR002078">
    <property type="entry name" value="Sigma_54_int"/>
</dbReference>
<dbReference type="InterPro" id="IPR030828">
    <property type="entry name" value="HTH_TyrR"/>
</dbReference>
<name>A0A5C8Z734_9GAMM</name>
<dbReference type="NCBIfam" id="NF008085">
    <property type="entry name" value="PRK10820.1"/>
    <property type="match status" value="1"/>
</dbReference>
<dbReference type="InterPro" id="IPR025662">
    <property type="entry name" value="Sigma_54_int_dom_ATP-bd_1"/>
</dbReference>
<dbReference type="InterPro" id="IPR009057">
    <property type="entry name" value="Homeodomain-like_sf"/>
</dbReference>
<dbReference type="Gene3D" id="1.10.10.60">
    <property type="entry name" value="Homeodomain-like"/>
    <property type="match status" value="1"/>
</dbReference>
<protein>
    <recommendedName>
        <fullName evidence="10">HTH-type transcriptional regulatory protein TyrR</fullName>
    </recommendedName>
</protein>
<keyword evidence="7" id="KW-0805">Transcription regulation</keyword>
<sequence length="510" mass="57215">MKLHIRCEQRLGICAEILEIVVQHQIDLVGIETSKADEIFLQLPDVEFSTIQQLMPEIRLIVGVEDVSLIEYSPMEREQQAYKTILATLPEPVISVDTRGLVIVANEAAQNLLGLSAAQLREQPLKNWLKGFNLNRWLDSDHPESQAVNVDLKGQDYLADLYPIRLADGGEGPLIAGAVMTFKSPERLGRQINAYHQQSNQFDQIVAQSQAMKKLVDQAQRMSDLDAPLLITGETGTGKELLAKACHQNSLRREKPFLVLNCAAIPDDAAESELFGFAGSADKKGIIELAEEGTVFLDEIGDMSPLLQNKFLRLLQDGSYRRVGDEKEYRSNVRIICSTQKNLIELCQAGQFREDLYYRLDVLKLHIPPLRERKADILPIAAKFVNRYAESRQTPIQMSMAFQDALKASAWPGNVRQLENALLRAVLMLEDNVLEPDHLELPQSQDNALMSIDSFDGSLDETMKRFEAQLLKSLFPSYPSSRQLGKKLGVSHTAIANKLREYRIGKHADG</sequence>
<dbReference type="SUPFAM" id="SSF52540">
    <property type="entry name" value="P-loop containing nucleoside triphosphate hydrolases"/>
    <property type="match status" value="1"/>
</dbReference>
<dbReference type="GO" id="GO:0005524">
    <property type="term" value="F:ATP binding"/>
    <property type="evidence" value="ECO:0007669"/>
    <property type="project" value="UniProtKB-KW"/>
</dbReference>
<dbReference type="OrthoDB" id="9804019at2"/>
<dbReference type="PROSITE" id="PS00675">
    <property type="entry name" value="SIGMA54_INTERACT_1"/>
    <property type="match status" value="1"/>
</dbReference>
<feature type="domain" description="ACT" evidence="13">
    <location>
        <begin position="2"/>
        <end position="75"/>
    </location>
</feature>
<evidence type="ECO:0000259" key="12">
    <source>
        <dbReference type="PROSITE" id="PS50112"/>
    </source>
</evidence>
<keyword evidence="2" id="KW-0963">Cytoplasm</keyword>
<dbReference type="InterPro" id="IPR000014">
    <property type="entry name" value="PAS"/>
</dbReference>
<keyword evidence="3" id="KW-0678">Repressor</keyword>
<keyword evidence="4" id="KW-0547">Nucleotide-binding</keyword>
<feature type="domain" description="Sigma-54 factor interaction" evidence="11">
    <location>
        <begin position="205"/>
        <end position="427"/>
    </location>
</feature>
<dbReference type="PANTHER" id="PTHR32071:SF3">
    <property type="entry name" value="HTH-TYPE TRANSCRIPTIONAL REGULATORY PROTEIN TYRR"/>
    <property type="match status" value="1"/>
</dbReference>
<dbReference type="EMBL" id="VKAD01000001">
    <property type="protein sequence ID" value="TXR53762.1"/>
    <property type="molecule type" value="Genomic_DNA"/>
</dbReference>
<dbReference type="NCBIfam" id="TIGR04381">
    <property type="entry name" value="HTH_TypR"/>
    <property type="match status" value="1"/>
</dbReference>
<dbReference type="Gene3D" id="3.30.450.20">
    <property type="entry name" value="PAS domain"/>
    <property type="match status" value="1"/>
</dbReference>
<evidence type="ECO:0000256" key="1">
    <source>
        <dbReference type="ARBA" id="ARBA00004496"/>
    </source>
</evidence>
<dbReference type="InterPro" id="IPR058031">
    <property type="entry name" value="AAA_lid_NorR"/>
</dbReference>
<dbReference type="GO" id="GO:0005737">
    <property type="term" value="C:cytoplasm"/>
    <property type="evidence" value="ECO:0007669"/>
    <property type="project" value="UniProtKB-SubCell"/>
</dbReference>
<keyword evidence="6" id="KW-0067">ATP-binding</keyword>
<evidence type="ECO:0000256" key="5">
    <source>
        <dbReference type="ARBA" id="ARBA00022797"/>
    </source>
</evidence>
<evidence type="ECO:0000256" key="7">
    <source>
        <dbReference type="ARBA" id="ARBA00023015"/>
    </source>
</evidence>
<dbReference type="CDD" id="cd00009">
    <property type="entry name" value="AAA"/>
    <property type="match status" value="1"/>
</dbReference>
<evidence type="ECO:0000256" key="10">
    <source>
        <dbReference type="ARBA" id="ARBA00029500"/>
    </source>
</evidence>
<dbReference type="PROSITE" id="PS00688">
    <property type="entry name" value="SIGMA54_INTERACT_3"/>
    <property type="match status" value="1"/>
</dbReference>
<dbReference type="PROSITE" id="PS00676">
    <property type="entry name" value="SIGMA54_INTERACT_2"/>
    <property type="match status" value="1"/>
</dbReference>
<dbReference type="InterPro" id="IPR002912">
    <property type="entry name" value="ACT_dom"/>
</dbReference>
<feature type="domain" description="PAS" evidence="12">
    <location>
        <begin position="78"/>
        <end position="120"/>
    </location>
</feature>
<proteinExistence type="predicted"/>
<dbReference type="Gene3D" id="3.30.70.260">
    <property type="match status" value="1"/>
</dbReference>
<dbReference type="InterPro" id="IPR025944">
    <property type="entry name" value="Sigma_54_int_dom_CS"/>
</dbReference>
<dbReference type="Pfam" id="PF18024">
    <property type="entry name" value="HTH_50"/>
    <property type="match status" value="1"/>
</dbReference>
<dbReference type="PROSITE" id="PS50045">
    <property type="entry name" value="SIGMA54_INTERACT_4"/>
    <property type="match status" value="1"/>
</dbReference>
<evidence type="ECO:0000259" key="11">
    <source>
        <dbReference type="PROSITE" id="PS50045"/>
    </source>
</evidence>
<evidence type="ECO:0000256" key="4">
    <source>
        <dbReference type="ARBA" id="ARBA00022741"/>
    </source>
</evidence>
<dbReference type="CDD" id="cd00130">
    <property type="entry name" value="PAS"/>
    <property type="match status" value="1"/>
</dbReference>
<dbReference type="InterPro" id="IPR027417">
    <property type="entry name" value="P-loop_NTPase"/>
</dbReference>
<gene>
    <name evidence="14" type="primary">tyrR</name>
    <name evidence="14" type="ORF">FME95_04170</name>
</gene>
<dbReference type="SMART" id="SM00091">
    <property type="entry name" value="PAS"/>
    <property type="match status" value="1"/>
</dbReference>
<reference evidence="14 15" key="1">
    <citation type="submission" date="2019-07" db="EMBL/GenBank/DDBJ databases">
        <title>Reinekea sp. strain SSH23 genome sequencing and assembly.</title>
        <authorList>
            <person name="Kim I."/>
        </authorList>
    </citation>
    <scope>NUCLEOTIDE SEQUENCE [LARGE SCALE GENOMIC DNA]</scope>
    <source>
        <strain evidence="14 15">SSH23</strain>
    </source>
</reference>
<keyword evidence="9" id="KW-0804">Transcription</keyword>
<evidence type="ECO:0000313" key="14">
    <source>
        <dbReference type="EMBL" id="TXR53762.1"/>
    </source>
</evidence>
<comment type="caution">
    <text evidence="14">The sequence shown here is derived from an EMBL/GenBank/DDBJ whole genome shotgun (WGS) entry which is preliminary data.</text>
</comment>
<evidence type="ECO:0000256" key="2">
    <source>
        <dbReference type="ARBA" id="ARBA00022490"/>
    </source>
</evidence>
<accession>A0A5C8Z734</accession>
<evidence type="ECO:0000256" key="6">
    <source>
        <dbReference type="ARBA" id="ARBA00022840"/>
    </source>
</evidence>
<evidence type="ECO:0000313" key="15">
    <source>
        <dbReference type="Proteomes" id="UP000321764"/>
    </source>
</evidence>